<proteinExistence type="predicted"/>
<evidence type="ECO:0000256" key="1">
    <source>
        <dbReference type="SAM" id="MobiDB-lite"/>
    </source>
</evidence>
<name>A0ABV5PKF4_STRCM</name>
<organism evidence="2 3">
    <name type="scientific">Streptomyces cremeus</name>
    <dbReference type="NCBI Taxonomy" id="66881"/>
    <lineage>
        <taxon>Bacteria</taxon>
        <taxon>Bacillati</taxon>
        <taxon>Actinomycetota</taxon>
        <taxon>Actinomycetes</taxon>
        <taxon>Kitasatosporales</taxon>
        <taxon>Streptomycetaceae</taxon>
        <taxon>Streptomyces</taxon>
    </lineage>
</organism>
<feature type="region of interest" description="Disordered" evidence="1">
    <location>
        <begin position="148"/>
        <end position="178"/>
    </location>
</feature>
<sequence>MSRILAHYRETAPEEAASLDESTGTPLGATSLDQANKFFAEQMSRQERRPPETRRQVPLSAVNALIEDNPSSNLTPGAVAARIRRRRLARCHQDLVAPGLSVLPVYAAGARWGLTSAGFNGPFRASYGMDPGSIEAWRCRTEPCPYRPPHAMTTTPAHHGNDRTPPMPERGARHIERD</sequence>
<gene>
    <name evidence="2" type="ORF">ACFFTU_27445</name>
</gene>
<evidence type="ECO:0000313" key="2">
    <source>
        <dbReference type="EMBL" id="MFB9523685.1"/>
    </source>
</evidence>
<evidence type="ECO:0000313" key="3">
    <source>
        <dbReference type="Proteomes" id="UP001589718"/>
    </source>
</evidence>
<evidence type="ECO:0008006" key="4">
    <source>
        <dbReference type="Google" id="ProtNLM"/>
    </source>
</evidence>
<dbReference type="RefSeq" id="WP_345218966.1">
    <property type="nucleotide sequence ID" value="NZ_BAAAXE010000001.1"/>
</dbReference>
<dbReference type="Proteomes" id="UP001589718">
    <property type="component" value="Unassembled WGS sequence"/>
</dbReference>
<keyword evidence="3" id="KW-1185">Reference proteome</keyword>
<accession>A0ABV5PKF4</accession>
<reference evidence="2 3" key="1">
    <citation type="submission" date="2024-09" db="EMBL/GenBank/DDBJ databases">
        <authorList>
            <person name="Sun Q."/>
            <person name="Mori K."/>
        </authorList>
    </citation>
    <scope>NUCLEOTIDE SEQUENCE [LARGE SCALE GENOMIC DNA]</scope>
    <source>
        <strain evidence="2 3">JCM 4362</strain>
    </source>
</reference>
<comment type="caution">
    <text evidence="2">The sequence shown here is derived from an EMBL/GenBank/DDBJ whole genome shotgun (WGS) entry which is preliminary data.</text>
</comment>
<dbReference type="EMBL" id="JBHMCR010000019">
    <property type="protein sequence ID" value="MFB9523685.1"/>
    <property type="molecule type" value="Genomic_DNA"/>
</dbReference>
<feature type="region of interest" description="Disordered" evidence="1">
    <location>
        <begin position="1"/>
        <end position="30"/>
    </location>
</feature>
<protein>
    <recommendedName>
        <fullName evidence="4">HTH araC/xylS-type domain-containing protein</fullName>
    </recommendedName>
</protein>